<proteinExistence type="predicted"/>
<dbReference type="SUPFAM" id="SSF53098">
    <property type="entry name" value="Ribonuclease H-like"/>
    <property type="match status" value="1"/>
</dbReference>
<evidence type="ECO:0000256" key="1">
    <source>
        <dbReference type="SAM" id="MobiDB-lite"/>
    </source>
</evidence>
<accession>A0A8S0V120</accession>
<dbReference type="Pfam" id="PF13976">
    <property type="entry name" value="gag_pre-integrs"/>
    <property type="match status" value="1"/>
</dbReference>
<dbReference type="PANTHER" id="PTHR37610:SF40">
    <property type="entry name" value="OS01G0909600 PROTEIN"/>
    <property type="match status" value="1"/>
</dbReference>
<sequence>MADNTEIINENSTTQHGLENSSLTMNENPLTLHSSDNLSLILVSKVLEPHNYGQWSRAMRIGLSAKNKIGLIDGSIEMPSPTNKTFHSWQRCNDMVLSWILNSVSPDIASNVIYMDSASTVWKDLYDRFSQGNESRIYQIQKLLNTDKIQIQSPSTSTKKKKKALWDELAFYQEPFTCTCGGRKKVNERMEKEILMQFLLGLNETYAAVRGIILMMSPLSDTRKAFSITLQHERQLDVASHHEGTNGNFQAMAVNQSGKPFKGSSSREITFRTGGASRKTSKCTYCDQEGHMVEYCYYLNGFPVGHKFDGKNIQPKNMRATTNNSSISQEDAQKVQPIKQEGPTFTTEEYNQIMAMLNKMNANATGKQNSPTTLYWIIDSGATYHTCHLQPINPIHQHDFVNLPDGRTAPINYVGSYQLSEELKLDGVLHVPKFRVNLLSISKLTKALNCTVTFFSDFCVIQDVDMKSMIGLGKQYNGLYYLSSHQNPHLAPHANNVSSLWYQRLGHPSTTPHQVLSKSILEISFDNKHVCEVCPLAKQTRLPFPSSSISSFAPFDLLHSDIWGPNKINSLSGAKYFLTIVDNFSHFTWVHLMTFKSEAQSLLRSFYAGLLGAKHAKFLIEQTLKLNPMDGDDLHDPM</sequence>
<organism evidence="5 6">
    <name type="scientific">Olea europaea subsp. europaea</name>
    <dbReference type="NCBI Taxonomy" id="158383"/>
    <lineage>
        <taxon>Eukaryota</taxon>
        <taxon>Viridiplantae</taxon>
        <taxon>Streptophyta</taxon>
        <taxon>Embryophyta</taxon>
        <taxon>Tracheophyta</taxon>
        <taxon>Spermatophyta</taxon>
        <taxon>Magnoliopsida</taxon>
        <taxon>eudicotyledons</taxon>
        <taxon>Gunneridae</taxon>
        <taxon>Pentapetalae</taxon>
        <taxon>asterids</taxon>
        <taxon>lamiids</taxon>
        <taxon>Lamiales</taxon>
        <taxon>Oleaceae</taxon>
        <taxon>Oleeae</taxon>
        <taxon>Olea</taxon>
    </lineage>
</organism>
<dbReference type="PANTHER" id="PTHR37610">
    <property type="entry name" value="CCHC-TYPE DOMAIN-CONTAINING PROTEIN"/>
    <property type="match status" value="1"/>
</dbReference>
<reference evidence="5 6" key="1">
    <citation type="submission" date="2019-12" db="EMBL/GenBank/DDBJ databases">
        <authorList>
            <person name="Alioto T."/>
            <person name="Alioto T."/>
            <person name="Gomez Garrido J."/>
        </authorList>
    </citation>
    <scope>NUCLEOTIDE SEQUENCE [LARGE SCALE GENOMIC DNA]</scope>
</reference>
<dbReference type="GO" id="GO:0003676">
    <property type="term" value="F:nucleic acid binding"/>
    <property type="evidence" value="ECO:0007669"/>
    <property type="project" value="InterPro"/>
</dbReference>
<dbReference type="AlphaFoldDB" id="A0A8S0V120"/>
<dbReference type="EMBL" id="CACTIH010009077">
    <property type="protein sequence ID" value="CAA3022790.1"/>
    <property type="molecule type" value="Genomic_DNA"/>
</dbReference>
<feature type="region of interest" description="Disordered" evidence="1">
    <location>
        <begin position="1"/>
        <end position="25"/>
    </location>
</feature>
<keyword evidence="6" id="KW-1185">Reference proteome</keyword>
<name>A0A8S0V120_OLEEU</name>
<comment type="caution">
    <text evidence="5">The sequence shown here is derived from an EMBL/GenBank/DDBJ whole genome shotgun (WGS) entry which is preliminary data.</text>
</comment>
<evidence type="ECO:0000259" key="3">
    <source>
        <dbReference type="Pfam" id="PF14244"/>
    </source>
</evidence>
<protein>
    <submittedName>
        <fullName evidence="5">Uncharacterized protein LOC111406837</fullName>
    </submittedName>
</protein>
<dbReference type="InterPro" id="IPR036397">
    <property type="entry name" value="RNaseH_sf"/>
</dbReference>
<gene>
    <name evidence="5" type="ORF">OLEA9_A067495</name>
</gene>
<dbReference type="InterPro" id="IPR029472">
    <property type="entry name" value="Copia-like_N"/>
</dbReference>
<dbReference type="Pfam" id="PF22936">
    <property type="entry name" value="Pol_BBD"/>
    <property type="match status" value="1"/>
</dbReference>
<feature type="domain" description="Retrotransposon Copia-like N-terminal" evidence="3">
    <location>
        <begin position="33"/>
        <end position="79"/>
    </location>
</feature>
<dbReference type="Proteomes" id="UP000594638">
    <property type="component" value="Unassembled WGS sequence"/>
</dbReference>
<dbReference type="Gramene" id="OE9A067495T1">
    <property type="protein sequence ID" value="OE9A067495C1"/>
    <property type="gene ID" value="OE9A067495"/>
</dbReference>
<feature type="domain" description="Retrovirus-related Pol polyprotein from transposon TNT 1-94-like beta-barrel" evidence="4">
    <location>
        <begin position="376"/>
        <end position="446"/>
    </location>
</feature>
<dbReference type="OrthoDB" id="912999at2759"/>
<feature type="domain" description="GAG-pre-integrase" evidence="2">
    <location>
        <begin position="478"/>
        <end position="539"/>
    </location>
</feature>
<dbReference type="InterPro" id="IPR012337">
    <property type="entry name" value="RNaseH-like_sf"/>
</dbReference>
<dbReference type="InterPro" id="IPR054722">
    <property type="entry name" value="PolX-like_BBD"/>
</dbReference>
<dbReference type="InterPro" id="IPR025724">
    <property type="entry name" value="GAG-pre-integrase_dom"/>
</dbReference>
<dbReference type="Gene3D" id="3.30.420.10">
    <property type="entry name" value="Ribonuclease H-like superfamily/Ribonuclease H"/>
    <property type="match status" value="1"/>
</dbReference>
<evidence type="ECO:0000259" key="2">
    <source>
        <dbReference type="Pfam" id="PF13976"/>
    </source>
</evidence>
<evidence type="ECO:0000313" key="5">
    <source>
        <dbReference type="EMBL" id="CAA3022790.1"/>
    </source>
</evidence>
<evidence type="ECO:0000259" key="4">
    <source>
        <dbReference type="Pfam" id="PF22936"/>
    </source>
</evidence>
<dbReference type="Pfam" id="PF14244">
    <property type="entry name" value="Retrotran_gag_3"/>
    <property type="match status" value="1"/>
</dbReference>
<evidence type="ECO:0000313" key="6">
    <source>
        <dbReference type="Proteomes" id="UP000594638"/>
    </source>
</evidence>